<dbReference type="Gene3D" id="3.40.710.10">
    <property type="entry name" value="DD-peptidase/beta-lactamase superfamily"/>
    <property type="match status" value="1"/>
</dbReference>
<feature type="non-terminal residue" evidence="2">
    <location>
        <position position="1"/>
    </location>
</feature>
<protein>
    <recommendedName>
        <fullName evidence="1">Beta-lactamase-related domain-containing protein</fullName>
    </recommendedName>
</protein>
<feature type="domain" description="Beta-lactamase-related" evidence="1">
    <location>
        <begin position="15"/>
        <end position="189"/>
    </location>
</feature>
<dbReference type="AlphaFoldDB" id="X1TP88"/>
<reference evidence="2" key="1">
    <citation type="journal article" date="2014" name="Front. Microbiol.">
        <title>High frequency of phylogenetically diverse reductive dehalogenase-homologous genes in deep subseafloor sedimentary metagenomes.</title>
        <authorList>
            <person name="Kawai M."/>
            <person name="Futagami T."/>
            <person name="Toyoda A."/>
            <person name="Takaki Y."/>
            <person name="Nishi S."/>
            <person name="Hori S."/>
            <person name="Arai W."/>
            <person name="Tsubouchi T."/>
            <person name="Morono Y."/>
            <person name="Uchiyama I."/>
            <person name="Ito T."/>
            <person name="Fujiyama A."/>
            <person name="Inagaki F."/>
            <person name="Takami H."/>
        </authorList>
    </citation>
    <scope>NUCLEOTIDE SEQUENCE</scope>
    <source>
        <strain evidence="2">Expedition CK06-06</strain>
    </source>
</reference>
<accession>X1TP88</accession>
<dbReference type="InterPro" id="IPR012338">
    <property type="entry name" value="Beta-lactam/transpept-like"/>
</dbReference>
<comment type="caution">
    <text evidence="2">The sequence shown here is derived from an EMBL/GenBank/DDBJ whole genome shotgun (WGS) entry which is preliminary data.</text>
</comment>
<evidence type="ECO:0000259" key="1">
    <source>
        <dbReference type="Pfam" id="PF00144"/>
    </source>
</evidence>
<dbReference type="EMBL" id="BARW01031874">
    <property type="protein sequence ID" value="GAJ07138.1"/>
    <property type="molecule type" value="Genomic_DNA"/>
</dbReference>
<dbReference type="SUPFAM" id="SSF56601">
    <property type="entry name" value="beta-lactamase/transpeptidase-like"/>
    <property type="match status" value="1"/>
</dbReference>
<dbReference type="PANTHER" id="PTHR46825:SF9">
    <property type="entry name" value="BETA-LACTAMASE-RELATED DOMAIN-CONTAINING PROTEIN"/>
    <property type="match status" value="1"/>
</dbReference>
<dbReference type="InterPro" id="IPR001466">
    <property type="entry name" value="Beta-lactam-related"/>
</dbReference>
<name>X1TP88_9ZZZZ</name>
<sequence>QEVIQWSRDNLKSHFLPGKGFHYSDTGYHMLGLIIEKITTKPFQEALKHYIFQPLGMNHSYLLHYSEPMLNSQYPVADFYIGNINVTQYRSLGIDYAGGGIVATAEDLLKFMKALVKHEILREDTFEKMKDWAKFSIGIDYGYGLMNFKTIPLLMPEKYNVWGNAGSIGAFMFYHPAMDIYLIGNLNHFRYHSKGIRLMFKTIDILSKYVCS</sequence>
<organism evidence="2">
    <name type="scientific">marine sediment metagenome</name>
    <dbReference type="NCBI Taxonomy" id="412755"/>
    <lineage>
        <taxon>unclassified sequences</taxon>
        <taxon>metagenomes</taxon>
        <taxon>ecological metagenomes</taxon>
    </lineage>
</organism>
<proteinExistence type="predicted"/>
<dbReference type="Pfam" id="PF00144">
    <property type="entry name" value="Beta-lactamase"/>
    <property type="match status" value="1"/>
</dbReference>
<gene>
    <name evidence="2" type="ORF">S12H4_50585</name>
</gene>
<dbReference type="InterPro" id="IPR050491">
    <property type="entry name" value="AmpC-like"/>
</dbReference>
<dbReference type="PANTHER" id="PTHR46825">
    <property type="entry name" value="D-ALANYL-D-ALANINE-CARBOXYPEPTIDASE/ENDOPEPTIDASE AMPH"/>
    <property type="match status" value="1"/>
</dbReference>
<evidence type="ECO:0000313" key="2">
    <source>
        <dbReference type="EMBL" id="GAJ07138.1"/>
    </source>
</evidence>